<dbReference type="PROSITE" id="PS50253">
    <property type="entry name" value="COX3"/>
    <property type="match status" value="1"/>
</dbReference>
<evidence type="ECO:0000259" key="9">
    <source>
        <dbReference type="PROSITE" id="PS50253"/>
    </source>
</evidence>
<keyword evidence="4 7" id="KW-0812">Transmembrane</keyword>
<comment type="caution">
    <text evidence="10">The sequence shown here is derived from an EMBL/GenBank/DDBJ whole genome shotgun (WGS) entry which is preliminary data.</text>
</comment>
<keyword evidence="6 8" id="KW-0472">Membrane</keyword>
<feature type="domain" description="Heme-copper oxidase subunit III family profile" evidence="9">
    <location>
        <begin position="16"/>
        <end position="80"/>
    </location>
</feature>
<organism evidence="10 11">
    <name type="scientific">Natronomonas aquatica</name>
    <dbReference type="NCBI Taxonomy" id="2841590"/>
    <lineage>
        <taxon>Archaea</taxon>
        <taxon>Methanobacteriati</taxon>
        <taxon>Methanobacteriota</taxon>
        <taxon>Stenosarchaea group</taxon>
        <taxon>Halobacteria</taxon>
        <taxon>Halobacteriales</taxon>
        <taxon>Natronomonadaceae</taxon>
        <taxon>Natronomonas</taxon>
    </lineage>
</organism>
<reference evidence="10" key="1">
    <citation type="journal article" date="2023" name="Front. Microbiol.">
        <title>Genomic-based phylogenetic and metabolic analyses of the genus Natronomonas, and description of Natronomonas aquatica sp. nov.</title>
        <authorList>
            <person name="Garcia-Roldan A."/>
            <person name="Duran-Viseras A."/>
            <person name="de la Haba R.R."/>
            <person name="Corral P."/>
            <person name="Sanchez-Porro C."/>
            <person name="Ventosa A."/>
        </authorList>
    </citation>
    <scope>NUCLEOTIDE SEQUENCE</scope>
    <source>
        <strain evidence="10">F2-12</strain>
    </source>
</reference>
<protein>
    <submittedName>
        <fullName evidence="10">Cytochrome c oxidase subunit 3</fullName>
    </submittedName>
</protein>
<sequence length="80" mass="9273">VGITLTQNPHGPPIQASIYYVTTGLHGLHVIIGLVVAAFLIVRAYQGYYLDDHRPVEYFGLYWHFVDIVWVFLFPLFYLF</sequence>
<dbReference type="Pfam" id="PF00510">
    <property type="entry name" value="COX3"/>
    <property type="match status" value="1"/>
</dbReference>
<proteinExistence type="inferred from homology"/>
<dbReference type="RefSeq" id="WP_256030126.1">
    <property type="nucleotide sequence ID" value="NZ_JAHLKM010000016.1"/>
</dbReference>
<dbReference type="PANTHER" id="PTHR11403:SF2">
    <property type="entry name" value="CYTOCHROME BO(3) UBIQUINOL OXIDASE SUBUNIT 3"/>
    <property type="match status" value="1"/>
</dbReference>
<evidence type="ECO:0000256" key="8">
    <source>
        <dbReference type="SAM" id="Phobius"/>
    </source>
</evidence>
<dbReference type="SUPFAM" id="SSF81452">
    <property type="entry name" value="Cytochrome c oxidase subunit III-like"/>
    <property type="match status" value="1"/>
</dbReference>
<evidence type="ECO:0000313" key="10">
    <source>
        <dbReference type="EMBL" id="MCQ4334092.1"/>
    </source>
</evidence>
<dbReference type="InterPro" id="IPR035973">
    <property type="entry name" value="Cyt_c_oxidase_su3-like_sf"/>
</dbReference>
<dbReference type="InterPro" id="IPR013833">
    <property type="entry name" value="Cyt_c_oxidase_su3_a-hlx"/>
</dbReference>
<evidence type="ECO:0000256" key="2">
    <source>
        <dbReference type="ARBA" id="ARBA00010581"/>
    </source>
</evidence>
<dbReference type="PANTHER" id="PTHR11403">
    <property type="entry name" value="CYTOCHROME C OXIDASE SUBUNIT III"/>
    <property type="match status" value="1"/>
</dbReference>
<accession>A0A9R1CUN2</accession>
<dbReference type="EMBL" id="JAHLKM010000016">
    <property type="protein sequence ID" value="MCQ4334092.1"/>
    <property type="molecule type" value="Genomic_DNA"/>
</dbReference>
<gene>
    <name evidence="10" type="ORF">KM295_11495</name>
</gene>
<evidence type="ECO:0000313" key="11">
    <source>
        <dbReference type="Proteomes" id="UP001139494"/>
    </source>
</evidence>
<feature type="transmembrane region" description="Helical" evidence="8">
    <location>
        <begin position="61"/>
        <end position="79"/>
    </location>
</feature>
<dbReference type="CDD" id="cd00386">
    <property type="entry name" value="Heme_Cu_Oxidase_III_like"/>
    <property type="match status" value="1"/>
</dbReference>
<feature type="non-terminal residue" evidence="10">
    <location>
        <position position="1"/>
    </location>
</feature>
<dbReference type="Gene3D" id="1.20.120.80">
    <property type="entry name" value="Cytochrome c oxidase, subunit III, four-helix bundle"/>
    <property type="match status" value="1"/>
</dbReference>
<dbReference type="GO" id="GO:0019646">
    <property type="term" value="P:aerobic electron transport chain"/>
    <property type="evidence" value="ECO:0007669"/>
    <property type="project" value="InterPro"/>
</dbReference>
<evidence type="ECO:0000256" key="7">
    <source>
        <dbReference type="RuleBase" id="RU003376"/>
    </source>
</evidence>
<evidence type="ECO:0000256" key="4">
    <source>
        <dbReference type="ARBA" id="ARBA00022692"/>
    </source>
</evidence>
<evidence type="ECO:0000256" key="5">
    <source>
        <dbReference type="ARBA" id="ARBA00022989"/>
    </source>
</evidence>
<evidence type="ECO:0000256" key="3">
    <source>
        <dbReference type="ARBA" id="ARBA00022475"/>
    </source>
</evidence>
<dbReference type="AlphaFoldDB" id="A0A9R1CUN2"/>
<comment type="similarity">
    <text evidence="2 7">Belongs to the cytochrome c oxidase subunit 3 family.</text>
</comment>
<evidence type="ECO:0000256" key="1">
    <source>
        <dbReference type="ARBA" id="ARBA00004651"/>
    </source>
</evidence>
<keyword evidence="5 8" id="KW-1133">Transmembrane helix</keyword>
<comment type="subcellular location">
    <subcellularLocation>
        <location evidence="1 7">Cell membrane</location>
        <topology evidence="1 7">Multi-pass membrane protein</topology>
    </subcellularLocation>
</comment>
<keyword evidence="11" id="KW-1185">Reference proteome</keyword>
<name>A0A9R1CUN2_9EURY</name>
<dbReference type="GO" id="GO:0004129">
    <property type="term" value="F:cytochrome-c oxidase activity"/>
    <property type="evidence" value="ECO:0007669"/>
    <property type="project" value="InterPro"/>
</dbReference>
<keyword evidence="3" id="KW-1003">Cell membrane</keyword>
<dbReference type="InterPro" id="IPR000298">
    <property type="entry name" value="Cyt_c_oxidase-like_su3"/>
</dbReference>
<dbReference type="Proteomes" id="UP001139494">
    <property type="component" value="Unassembled WGS sequence"/>
</dbReference>
<dbReference type="InterPro" id="IPR024791">
    <property type="entry name" value="Cyt_c/ubiquinol_Oxase_su3"/>
</dbReference>
<evidence type="ECO:0000256" key="6">
    <source>
        <dbReference type="ARBA" id="ARBA00023136"/>
    </source>
</evidence>
<dbReference type="GO" id="GO:0005886">
    <property type="term" value="C:plasma membrane"/>
    <property type="evidence" value="ECO:0007669"/>
    <property type="project" value="UniProtKB-SubCell"/>
</dbReference>
<feature type="transmembrane region" description="Helical" evidence="8">
    <location>
        <begin position="18"/>
        <end position="41"/>
    </location>
</feature>